<evidence type="ECO:0000256" key="1">
    <source>
        <dbReference type="SAM" id="Phobius"/>
    </source>
</evidence>
<dbReference type="Proteomes" id="UP000197424">
    <property type="component" value="Chromosome"/>
</dbReference>
<sequence>MHLSELVTNPDTGRLSHTKLWANIACCTSTGVFVWQAHVGQLTAEVWLIYLGLVGGYAAALRLIAAWRGGKAGAA</sequence>
<organism evidence="2 3">
    <name type="scientific">Laribacter hongkongensis</name>
    <dbReference type="NCBI Taxonomy" id="168471"/>
    <lineage>
        <taxon>Bacteria</taxon>
        <taxon>Pseudomonadati</taxon>
        <taxon>Pseudomonadota</taxon>
        <taxon>Betaproteobacteria</taxon>
        <taxon>Neisseriales</taxon>
        <taxon>Aquaspirillaceae</taxon>
        <taxon>Laribacter</taxon>
    </lineage>
</organism>
<evidence type="ECO:0000313" key="2">
    <source>
        <dbReference type="EMBL" id="ASJ24138.1"/>
    </source>
</evidence>
<accession>A0A248LHB5</accession>
<keyword evidence="1" id="KW-1133">Transmembrane helix</keyword>
<dbReference type="RefSeq" id="WP_088860541.1">
    <property type="nucleotide sequence ID" value="NZ_CP022115.1"/>
</dbReference>
<dbReference type="EMBL" id="CP022115">
    <property type="protein sequence ID" value="ASJ24138.1"/>
    <property type="molecule type" value="Genomic_DNA"/>
</dbReference>
<keyword evidence="1" id="KW-0472">Membrane</keyword>
<proteinExistence type="predicted"/>
<feature type="transmembrane region" description="Helical" evidence="1">
    <location>
        <begin position="20"/>
        <end position="38"/>
    </location>
</feature>
<evidence type="ECO:0000313" key="3">
    <source>
        <dbReference type="Proteomes" id="UP000197424"/>
    </source>
</evidence>
<dbReference type="AlphaFoldDB" id="A0A248LHB5"/>
<name>A0A248LHB5_9NEIS</name>
<feature type="transmembrane region" description="Helical" evidence="1">
    <location>
        <begin position="44"/>
        <end position="65"/>
    </location>
</feature>
<gene>
    <name evidence="2" type="ORF">LHGZ1_1307</name>
</gene>
<dbReference type="OrthoDB" id="8602200at2"/>
<protein>
    <submittedName>
        <fullName evidence="2">Uncharacterized protein</fullName>
    </submittedName>
</protein>
<reference evidence="3" key="1">
    <citation type="submission" date="2017-06" db="EMBL/GenBank/DDBJ databases">
        <title>Whole genome sequence of Laribacter hongkongensis LHGZ1.</title>
        <authorList>
            <person name="Chen D."/>
            <person name="Wu H."/>
            <person name="Chen J."/>
        </authorList>
    </citation>
    <scope>NUCLEOTIDE SEQUENCE [LARGE SCALE GENOMIC DNA]</scope>
    <source>
        <strain evidence="3">LHGZ1</strain>
    </source>
</reference>
<keyword evidence="1" id="KW-0812">Transmembrane</keyword>